<dbReference type="PANTHER" id="PTHR30603:SF60">
    <property type="entry name" value="RNA POLYMERASE SIGMA FACTOR RPOD"/>
    <property type="match status" value="1"/>
</dbReference>
<proteinExistence type="inferred from homology"/>
<feature type="domain" description="RNA polymerase sigma-70" evidence="8">
    <location>
        <begin position="244"/>
        <end position="270"/>
    </location>
</feature>
<dbReference type="SUPFAM" id="SSF88946">
    <property type="entry name" value="Sigma2 domain of RNA polymerase sigma factors"/>
    <property type="match status" value="1"/>
</dbReference>
<dbReference type="Proteomes" id="UP000520814">
    <property type="component" value="Unassembled WGS sequence"/>
</dbReference>
<dbReference type="PIRSF" id="PIRSF000770">
    <property type="entry name" value="RNA_pol_sigma-SigE/K"/>
    <property type="match status" value="1"/>
</dbReference>
<accession>A0A7W9STY6</accession>
<organism evidence="9 10">
    <name type="scientific">Armatimonas rosea</name>
    <dbReference type="NCBI Taxonomy" id="685828"/>
    <lineage>
        <taxon>Bacteria</taxon>
        <taxon>Bacillati</taxon>
        <taxon>Armatimonadota</taxon>
        <taxon>Armatimonadia</taxon>
        <taxon>Armatimonadales</taxon>
        <taxon>Armatimonadaceae</taxon>
        <taxon>Armatimonas</taxon>
    </lineage>
</organism>
<reference evidence="9 10" key="1">
    <citation type="submission" date="2020-08" db="EMBL/GenBank/DDBJ databases">
        <title>Genomic Encyclopedia of Type Strains, Phase IV (KMG-IV): sequencing the most valuable type-strain genomes for metagenomic binning, comparative biology and taxonomic classification.</title>
        <authorList>
            <person name="Goeker M."/>
        </authorList>
    </citation>
    <scope>NUCLEOTIDE SEQUENCE [LARGE SCALE GENOMIC DNA]</scope>
    <source>
        <strain evidence="9 10">DSM 23562</strain>
    </source>
</reference>
<dbReference type="Pfam" id="PF04539">
    <property type="entry name" value="Sigma70_r3"/>
    <property type="match status" value="1"/>
</dbReference>
<dbReference type="FunFam" id="1.10.601.10:FF:000001">
    <property type="entry name" value="RNA polymerase sigma factor SigA"/>
    <property type="match status" value="1"/>
</dbReference>
<dbReference type="GO" id="GO:0003677">
    <property type="term" value="F:DNA binding"/>
    <property type="evidence" value="ECO:0007669"/>
    <property type="project" value="UniProtKB-KW"/>
</dbReference>
<name>A0A7W9STY6_ARMRO</name>
<dbReference type="Pfam" id="PF04545">
    <property type="entry name" value="Sigma70_r4"/>
    <property type="match status" value="1"/>
</dbReference>
<dbReference type="RefSeq" id="WP_184199905.1">
    <property type="nucleotide sequence ID" value="NZ_JACHGW010000003.1"/>
</dbReference>
<sequence length="284" mass="32415">MIESTDSILEDGLGSWLHVAGRSRLLTLDQEIRLAQQIERGDDDARARLAEANLRLVVSIARRYQGRGLTLADLIQEGNVGLLRAVEKYDWRKGFKFSTCATWWIRQAILRALAEQSRTIRLPVHMIDFIQRLLRTSQFLRQELGRNPTTEELAFRLQLPVSRIQEALRALPEPLSLDGPSGEESETTCPLDFIPDPNALCPTDAASRRVLRDQLERVLEQLTERERDVVALRYGLHGDGTPQTLEEVGRHLRVTRERVRQIESKAMGKLRSPDSLHLLREFVG</sequence>
<dbReference type="Gene3D" id="1.10.10.10">
    <property type="entry name" value="Winged helix-like DNA-binding domain superfamily/Winged helix DNA-binding domain"/>
    <property type="match status" value="2"/>
</dbReference>
<keyword evidence="4 6" id="KW-0238">DNA-binding</keyword>
<dbReference type="PROSITE" id="PS00716">
    <property type="entry name" value="SIGMA70_2"/>
    <property type="match status" value="1"/>
</dbReference>
<dbReference type="InterPro" id="IPR013324">
    <property type="entry name" value="RNA_pol_sigma_r3/r4-like"/>
</dbReference>
<dbReference type="EMBL" id="JACHGW010000003">
    <property type="protein sequence ID" value="MBB6051929.1"/>
    <property type="molecule type" value="Genomic_DNA"/>
</dbReference>
<evidence type="ECO:0000259" key="8">
    <source>
        <dbReference type="PROSITE" id="PS00716"/>
    </source>
</evidence>
<dbReference type="SUPFAM" id="SSF88659">
    <property type="entry name" value="Sigma3 and sigma4 domains of RNA polymerase sigma factors"/>
    <property type="match status" value="2"/>
</dbReference>
<dbReference type="InterPro" id="IPR000943">
    <property type="entry name" value="RNA_pol_sigma70"/>
</dbReference>
<feature type="domain" description="RNA polymerase sigma-70" evidence="7">
    <location>
        <begin position="73"/>
        <end position="86"/>
    </location>
</feature>
<dbReference type="Pfam" id="PF00140">
    <property type="entry name" value="Sigma70_r1_2"/>
    <property type="match status" value="1"/>
</dbReference>
<dbReference type="InterPro" id="IPR014284">
    <property type="entry name" value="RNA_pol_sigma-70_dom"/>
</dbReference>
<dbReference type="GO" id="GO:0006352">
    <property type="term" value="P:DNA-templated transcription initiation"/>
    <property type="evidence" value="ECO:0007669"/>
    <property type="project" value="InterPro"/>
</dbReference>
<dbReference type="PRINTS" id="PR00046">
    <property type="entry name" value="SIGMA70FCT"/>
</dbReference>
<evidence type="ECO:0000256" key="1">
    <source>
        <dbReference type="ARBA" id="ARBA00007788"/>
    </source>
</evidence>
<dbReference type="Gene3D" id="1.10.601.10">
    <property type="entry name" value="RNA Polymerase Primary Sigma Factor"/>
    <property type="match status" value="1"/>
</dbReference>
<dbReference type="AlphaFoldDB" id="A0A7W9STY6"/>
<keyword evidence="3 6" id="KW-0731">Sigma factor</keyword>
<evidence type="ECO:0000259" key="7">
    <source>
        <dbReference type="PROSITE" id="PS00715"/>
    </source>
</evidence>
<keyword evidence="5 6" id="KW-0804">Transcription</keyword>
<gene>
    <name evidence="9" type="ORF">HNQ39_003739</name>
</gene>
<dbReference type="InterPro" id="IPR007627">
    <property type="entry name" value="RNA_pol_sigma70_r2"/>
</dbReference>
<dbReference type="NCBIfam" id="TIGR02937">
    <property type="entry name" value="sigma70-ECF"/>
    <property type="match status" value="1"/>
</dbReference>
<dbReference type="InterPro" id="IPR007630">
    <property type="entry name" value="RNA_pol_sigma70_r4"/>
</dbReference>
<dbReference type="Pfam" id="PF04542">
    <property type="entry name" value="Sigma70_r2"/>
    <property type="match status" value="1"/>
</dbReference>
<evidence type="ECO:0000256" key="3">
    <source>
        <dbReference type="ARBA" id="ARBA00023082"/>
    </source>
</evidence>
<dbReference type="InterPro" id="IPR009042">
    <property type="entry name" value="RNA_pol_sigma70_r1_2"/>
</dbReference>
<protein>
    <recommendedName>
        <fullName evidence="6">RNA polymerase sigma factor</fullName>
    </recommendedName>
</protein>
<evidence type="ECO:0000313" key="10">
    <source>
        <dbReference type="Proteomes" id="UP000520814"/>
    </source>
</evidence>
<comment type="caution">
    <text evidence="9">The sequence shown here is derived from an EMBL/GenBank/DDBJ whole genome shotgun (WGS) entry which is preliminary data.</text>
</comment>
<dbReference type="InterPro" id="IPR013325">
    <property type="entry name" value="RNA_pol_sigma_r2"/>
</dbReference>
<dbReference type="InterPro" id="IPR050239">
    <property type="entry name" value="Sigma-70_RNA_pol_init_factors"/>
</dbReference>
<dbReference type="InterPro" id="IPR007624">
    <property type="entry name" value="RNA_pol_sigma70_r3"/>
</dbReference>
<dbReference type="CDD" id="cd06171">
    <property type="entry name" value="Sigma70_r4"/>
    <property type="match status" value="1"/>
</dbReference>
<keyword evidence="10" id="KW-1185">Reference proteome</keyword>
<dbReference type="PANTHER" id="PTHR30603">
    <property type="entry name" value="RNA POLYMERASE SIGMA FACTOR RPO"/>
    <property type="match status" value="1"/>
</dbReference>
<evidence type="ECO:0000256" key="5">
    <source>
        <dbReference type="ARBA" id="ARBA00023163"/>
    </source>
</evidence>
<keyword evidence="2 6" id="KW-0805">Transcription regulation</keyword>
<comment type="similarity">
    <text evidence="1 6">Belongs to the sigma-70 factor family.</text>
</comment>
<dbReference type="GO" id="GO:0016987">
    <property type="term" value="F:sigma factor activity"/>
    <property type="evidence" value="ECO:0007669"/>
    <property type="project" value="UniProtKB-KW"/>
</dbReference>
<dbReference type="InterPro" id="IPR036388">
    <property type="entry name" value="WH-like_DNA-bd_sf"/>
</dbReference>
<evidence type="ECO:0000256" key="4">
    <source>
        <dbReference type="ARBA" id="ARBA00023125"/>
    </source>
</evidence>
<evidence type="ECO:0000256" key="2">
    <source>
        <dbReference type="ARBA" id="ARBA00023015"/>
    </source>
</evidence>
<evidence type="ECO:0000313" key="9">
    <source>
        <dbReference type="EMBL" id="MBB6051929.1"/>
    </source>
</evidence>
<evidence type="ECO:0000256" key="6">
    <source>
        <dbReference type="RuleBase" id="RU362124"/>
    </source>
</evidence>
<comment type="function">
    <text evidence="6">Sigma factors are initiation factors that promote the attachment of RNA polymerase to specific initiation sites and are then released.</text>
</comment>
<dbReference type="PROSITE" id="PS00715">
    <property type="entry name" value="SIGMA70_1"/>
    <property type="match status" value="1"/>
</dbReference>